<dbReference type="Pfam" id="PF21010">
    <property type="entry name" value="HA2_C"/>
    <property type="match status" value="1"/>
</dbReference>
<dbReference type="OrthoDB" id="9808833at2"/>
<evidence type="ECO:0000256" key="4">
    <source>
        <dbReference type="ARBA" id="ARBA00022840"/>
    </source>
</evidence>
<dbReference type="PROSITE" id="PS51194">
    <property type="entry name" value="HELICASE_CTER"/>
    <property type="match status" value="1"/>
</dbReference>
<proteinExistence type="predicted"/>
<dbReference type="SMART" id="SM00382">
    <property type="entry name" value="AAA"/>
    <property type="match status" value="1"/>
</dbReference>
<dbReference type="InterPro" id="IPR011545">
    <property type="entry name" value="DEAD/DEAH_box_helicase_dom"/>
</dbReference>
<dbReference type="PROSITE" id="PS51192">
    <property type="entry name" value="HELICASE_ATP_BIND_1"/>
    <property type="match status" value="1"/>
</dbReference>
<evidence type="ECO:0000259" key="7">
    <source>
        <dbReference type="PROSITE" id="PS51194"/>
    </source>
</evidence>
<dbReference type="Pfam" id="PF11898">
    <property type="entry name" value="DUF3418"/>
    <property type="match status" value="1"/>
</dbReference>
<dbReference type="GO" id="GO:0016787">
    <property type="term" value="F:hydrolase activity"/>
    <property type="evidence" value="ECO:0007669"/>
    <property type="project" value="UniProtKB-KW"/>
</dbReference>
<dbReference type="Proteomes" id="UP000317318">
    <property type="component" value="Chromosome"/>
</dbReference>
<keyword evidence="1" id="KW-0547">Nucleotide-binding</keyword>
<dbReference type="Pfam" id="PF00271">
    <property type="entry name" value="Helicase_C"/>
    <property type="match status" value="1"/>
</dbReference>
<dbReference type="GO" id="GO:0005524">
    <property type="term" value="F:ATP binding"/>
    <property type="evidence" value="ECO:0007669"/>
    <property type="project" value="UniProtKB-KW"/>
</dbReference>
<feature type="domain" description="Helicase C-terminal" evidence="7">
    <location>
        <begin position="282"/>
        <end position="455"/>
    </location>
</feature>
<dbReference type="GO" id="GO:0003723">
    <property type="term" value="F:RNA binding"/>
    <property type="evidence" value="ECO:0007669"/>
    <property type="project" value="TreeGrafter"/>
</dbReference>
<dbReference type="Gene3D" id="3.40.50.300">
    <property type="entry name" value="P-loop containing nucleotide triphosphate hydrolases"/>
    <property type="match status" value="2"/>
</dbReference>
<dbReference type="InterPro" id="IPR024590">
    <property type="entry name" value="HrpA_C"/>
</dbReference>
<name>A0A517R115_9PLAN</name>
<dbReference type="CDD" id="cd18791">
    <property type="entry name" value="SF2_C_RHA"/>
    <property type="match status" value="1"/>
</dbReference>
<dbReference type="GO" id="GO:0003724">
    <property type="term" value="F:RNA helicase activity"/>
    <property type="evidence" value="ECO:0007669"/>
    <property type="project" value="UniProtKB-EC"/>
</dbReference>
<keyword evidence="9" id="KW-1185">Reference proteome</keyword>
<dbReference type="SUPFAM" id="SSF52540">
    <property type="entry name" value="P-loop containing nucleoside triphosphate hydrolases"/>
    <property type="match status" value="1"/>
</dbReference>
<keyword evidence="3 8" id="KW-0347">Helicase</keyword>
<protein>
    <submittedName>
        <fullName evidence="8">ATP-dependent RNA helicase HrpB</fullName>
        <ecNumber evidence="8">3.6.4.13</ecNumber>
    </submittedName>
</protein>
<dbReference type="KEGG" id="svp:Pan189_19480"/>
<evidence type="ECO:0000256" key="3">
    <source>
        <dbReference type="ARBA" id="ARBA00022806"/>
    </source>
</evidence>
<dbReference type="FunFam" id="1.20.120.1080:FF:000005">
    <property type="entry name" value="ATP-dependent helicase HrpA"/>
    <property type="match status" value="1"/>
</dbReference>
<dbReference type="Pfam" id="PF00270">
    <property type="entry name" value="DEAD"/>
    <property type="match status" value="1"/>
</dbReference>
<dbReference type="Gene3D" id="1.20.120.1080">
    <property type="match status" value="1"/>
</dbReference>
<dbReference type="InterPro" id="IPR014001">
    <property type="entry name" value="Helicase_ATP-bd"/>
</dbReference>
<evidence type="ECO:0000256" key="2">
    <source>
        <dbReference type="ARBA" id="ARBA00022801"/>
    </source>
</evidence>
<reference evidence="8 9" key="1">
    <citation type="submission" date="2019-02" db="EMBL/GenBank/DDBJ databases">
        <title>Deep-cultivation of Planctomycetes and their phenomic and genomic characterization uncovers novel biology.</title>
        <authorList>
            <person name="Wiegand S."/>
            <person name="Jogler M."/>
            <person name="Boedeker C."/>
            <person name="Pinto D."/>
            <person name="Vollmers J."/>
            <person name="Rivas-Marin E."/>
            <person name="Kohn T."/>
            <person name="Peeters S.H."/>
            <person name="Heuer A."/>
            <person name="Rast P."/>
            <person name="Oberbeckmann S."/>
            <person name="Bunk B."/>
            <person name="Jeske O."/>
            <person name="Meyerdierks A."/>
            <person name="Storesund J.E."/>
            <person name="Kallscheuer N."/>
            <person name="Luecker S."/>
            <person name="Lage O.M."/>
            <person name="Pohl T."/>
            <person name="Merkel B.J."/>
            <person name="Hornburger P."/>
            <person name="Mueller R.-W."/>
            <person name="Bruemmer F."/>
            <person name="Labrenz M."/>
            <person name="Spormann A.M."/>
            <person name="Op den Camp H."/>
            <person name="Overmann J."/>
            <person name="Amann R."/>
            <person name="Jetten M.S.M."/>
            <person name="Mascher T."/>
            <person name="Medema M.H."/>
            <person name="Devos D.P."/>
            <person name="Kaster A.-K."/>
            <person name="Ovreas L."/>
            <person name="Rohde M."/>
            <person name="Galperin M.Y."/>
            <person name="Jogler C."/>
        </authorList>
    </citation>
    <scope>NUCLEOTIDE SEQUENCE [LARGE SCALE GENOMIC DNA]</scope>
    <source>
        <strain evidence="8 9">Pan189</strain>
    </source>
</reference>
<evidence type="ECO:0000256" key="5">
    <source>
        <dbReference type="SAM" id="MobiDB-lite"/>
    </source>
</evidence>
<dbReference type="InterPro" id="IPR007502">
    <property type="entry name" value="Helicase-assoc_dom"/>
</dbReference>
<evidence type="ECO:0000259" key="6">
    <source>
        <dbReference type="PROSITE" id="PS51192"/>
    </source>
</evidence>
<dbReference type="InterPro" id="IPR011709">
    <property type="entry name" value="DEAD-box_helicase_OB_fold"/>
</dbReference>
<dbReference type="InterPro" id="IPR027417">
    <property type="entry name" value="P-loop_NTPase"/>
</dbReference>
<dbReference type="InterPro" id="IPR048333">
    <property type="entry name" value="HA2_WH"/>
</dbReference>
<dbReference type="EC" id="3.6.4.13" evidence="8"/>
<dbReference type="PANTHER" id="PTHR18934">
    <property type="entry name" value="ATP-DEPENDENT RNA HELICASE"/>
    <property type="match status" value="1"/>
</dbReference>
<sequence length="1316" mass="148261">MSDTTDELEEFQRQIAEAMPGDRGRLRGKLRSMKKAQSAGKPFDRNLKRFSRDLKRSVELRTKRVESKPQIKFGDDLPVLERREEIAQAIRENQVVVICGETGSGKSTQLPKICLDMGRGVDGMIGHTQPRRIAARSVATRIAEEMSVPVGDAVGFKVRFADATKPSTYIKLMTDGILLAESQGDRLLNQYDTLIIDEAHERSLNIDFLLGYLKSLLPKRPELKVIITSATIDAERFAEHFSTDGKPAPVVEVSGRTYPVEVRYRPPVSDSEDNAEPDPTENMLEAVEEVCREGNGDVLVFMPTERDIRDAAKRLRGKTLPGDYSGATTEILPLYGRLSAAEQSRVFQTHPHRRIVIATNVAESSLTVPHIRYVVDTGTARISRYSSRSGVQRLPIEAVSKASADQRKGRCGRVGPGVCVRLYSEEDYENREDYTQPEILRTNLASVILQLKMLGLGDVESFPFLESPKPGAIRNGYATLYELGALDAENQITDIGRTLGKLPVDPRIGRMVLAGNDERCLHEILIIAAALEIQDPRERPVDKQQAADQQHEKFADTDSDFISYLKLWEFYHKLKDDLSKSRLRRACQKNFLSYNRLREWTDVFRQLRELADECGCKKSSKREDYDAIHRALLTGLLTNVALKQDKERKNEYQSAGGHTVWLWPGSGLIEKKPKWVVSAEQIETAKRYARVCARINPAWIEPIAGDLVKKSHSDPYWDAEQGTVFCNERVTLLGLPIIPRRRVRFGPIDMPAARTLFVQHGLVEEELEAELSFIVQNRKLRAEAEEQVSKSRRVELLRGEADRFQFYDERLPHDVFDLASLHKWWKKAAENEKARLSMRRSDVIAEESDEPSLEAFPDGLTIAQVRLPLEYHLEPGAEEDGVTLVVPRGMLGQVPPNRLGWLVPGLVTEKVEALTRTLPKSLRTRFVPVPETAKEVVGRLKFGHGNFEDLVAKELTRLSGEPIAAPQFDADRLPTHLRMNVRVVDAEGNTIATGRDIAALQRGPSLNATEQPKQSGQPVRDAKWHRDGLTQWDFGPLPPTVTTSHGDFELQAFPTLIDRGDRVDLRLAETPQEAAATIRAGLRRLFLLKHGKRVRGQVDHLPNVDRHLMTLSPFAKAGEVRRQLEELIADRAFFAESGIPRDEQQFAQRADLARERLGVAAQEVGTVFAAICAGLPDTRKPLDKQCPPMLAPAVDDMQRQLKELFEGDFLLNTPWAWLQQFPRYLQGIRARHARLQGGGLSRDQKMFEQLRPYLKKFAGLSSNVSKHSAIPGPLVQFRWMLEEFRISLFAQQLGTAIKISAARLDEQFEAARRSVG</sequence>
<organism evidence="8 9">
    <name type="scientific">Stratiformator vulcanicus</name>
    <dbReference type="NCBI Taxonomy" id="2527980"/>
    <lineage>
        <taxon>Bacteria</taxon>
        <taxon>Pseudomonadati</taxon>
        <taxon>Planctomycetota</taxon>
        <taxon>Planctomycetia</taxon>
        <taxon>Planctomycetales</taxon>
        <taxon>Planctomycetaceae</taxon>
        <taxon>Stratiformator</taxon>
    </lineage>
</organism>
<keyword evidence="4" id="KW-0067">ATP-binding</keyword>
<dbReference type="Pfam" id="PF07717">
    <property type="entry name" value="OB_NTP_bind"/>
    <property type="match status" value="1"/>
</dbReference>
<dbReference type="SMART" id="SM00487">
    <property type="entry name" value="DEXDc"/>
    <property type="match status" value="1"/>
</dbReference>
<evidence type="ECO:0000256" key="1">
    <source>
        <dbReference type="ARBA" id="ARBA00022741"/>
    </source>
</evidence>
<feature type="region of interest" description="Disordered" evidence="5">
    <location>
        <begin position="15"/>
        <end position="44"/>
    </location>
</feature>
<dbReference type="SMART" id="SM00490">
    <property type="entry name" value="HELICc"/>
    <property type="match status" value="1"/>
</dbReference>
<dbReference type="InterPro" id="IPR001650">
    <property type="entry name" value="Helicase_C-like"/>
</dbReference>
<evidence type="ECO:0000313" key="8">
    <source>
        <dbReference type="EMBL" id="QDT37568.1"/>
    </source>
</evidence>
<keyword evidence="2 8" id="KW-0378">Hydrolase</keyword>
<dbReference type="PANTHER" id="PTHR18934:SF99">
    <property type="entry name" value="ATP-DEPENDENT RNA HELICASE DHX37-RELATED"/>
    <property type="match status" value="1"/>
</dbReference>
<dbReference type="Pfam" id="PF04408">
    <property type="entry name" value="WHD_HA2"/>
    <property type="match status" value="1"/>
</dbReference>
<dbReference type="InterPro" id="IPR010222">
    <property type="entry name" value="RNA_helicase_HrpA"/>
</dbReference>
<dbReference type="SMART" id="SM00847">
    <property type="entry name" value="HA2"/>
    <property type="match status" value="1"/>
</dbReference>
<dbReference type="RefSeq" id="WP_145363672.1">
    <property type="nucleotide sequence ID" value="NZ_CP036268.1"/>
</dbReference>
<gene>
    <name evidence="8" type="primary">hrpB</name>
    <name evidence="8" type="ORF">Pan189_19480</name>
</gene>
<dbReference type="NCBIfam" id="TIGR01967">
    <property type="entry name" value="DEAH_box_HrpA"/>
    <property type="match status" value="1"/>
</dbReference>
<accession>A0A517R115</accession>
<dbReference type="InterPro" id="IPR003593">
    <property type="entry name" value="AAA+_ATPase"/>
</dbReference>
<feature type="domain" description="Helicase ATP-binding" evidence="6">
    <location>
        <begin position="87"/>
        <end position="250"/>
    </location>
</feature>
<evidence type="ECO:0000313" key="9">
    <source>
        <dbReference type="Proteomes" id="UP000317318"/>
    </source>
</evidence>
<dbReference type="EMBL" id="CP036268">
    <property type="protein sequence ID" value="QDT37568.1"/>
    <property type="molecule type" value="Genomic_DNA"/>
</dbReference>